<evidence type="ECO:0000256" key="11">
    <source>
        <dbReference type="ARBA" id="ARBA00022989"/>
    </source>
</evidence>
<dbReference type="PANTHER" id="PTHR43065:SF50">
    <property type="entry name" value="HISTIDINE KINASE"/>
    <property type="match status" value="1"/>
</dbReference>
<dbReference type="SMART" id="SM00304">
    <property type="entry name" value="HAMP"/>
    <property type="match status" value="1"/>
</dbReference>
<dbReference type="CDD" id="cd18773">
    <property type="entry name" value="PDC1_HK_sensor"/>
    <property type="match status" value="1"/>
</dbReference>
<evidence type="ECO:0000256" key="2">
    <source>
        <dbReference type="ARBA" id="ARBA00004651"/>
    </source>
</evidence>
<evidence type="ECO:0000256" key="8">
    <source>
        <dbReference type="ARBA" id="ARBA00022741"/>
    </source>
</evidence>
<dbReference type="EC" id="2.7.13.3" evidence="3"/>
<dbReference type="SUPFAM" id="SSF55785">
    <property type="entry name" value="PYP-like sensor domain (PAS domain)"/>
    <property type="match status" value="1"/>
</dbReference>
<dbReference type="Gene3D" id="3.30.565.10">
    <property type="entry name" value="Histidine kinase-like ATPase, C-terminal domain"/>
    <property type="match status" value="1"/>
</dbReference>
<dbReference type="SUPFAM" id="SSF55874">
    <property type="entry name" value="ATPase domain of HSP90 chaperone/DNA topoisomerase II/histidine kinase"/>
    <property type="match status" value="1"/>
</dbReference>
<dbReference type="InterPro" id="IPR029151">
    <property type="entry name" value="Sensor-like_sf"/>
</dbReference>
<dbReference type="Proteomes" id="UP001464891">
    <property type="component" value="Unassembled WGS sequence"/>
</dbReference>
<evidence type="ECO:0000256" key="6">
    <source>
        <dbReference type="ARBA" id="ARBA00022679"/>
    </source>
</evidence>
<dbReference type="InterPro" id="IPR003661">
    <property type="entry name" value="HisK_dim/P_dom"/>
</dbReference>
<dbReference type="CDD" id="cd00130">
    <property type="entry name" value="PAS"/>
    <property type="match status" value="1"/>
</dbReference>
<accession>A0ABV0JAZ9</accession>
<dbReference type="SMART" id="SM00387">
    <property type="entry name" value="HATPase_c"/>
    <property type="match status" value="1"/>
</dbReference>
<dbReference type="InterPro" id="IPR003018">
    <property type="entry name" value="GAF"/>
</dbReference>
<evidence type="ECO:0000256" key="4">
    <source>
        <dbReference type="ARBA" id="ARBA00022475"/>
    </source>
</evidence>
<dbReference type="SUPFAM" id="SSF103190">
    <property type="entry name" value="Sensory domain-like"/>
    <property type="match status" value="1"/>
</dbReference>
<keyword evidence="12" id="KW-0902">Two-component regulatory system</keyword>
<keyword evidence="5" id="KW-0597">Phosphoprotein</keyword>
<evidence type="ECO:0000256" key="14">
    <source>
        <dbReference type="SAM" id="Phobius"/>
    </source>
</evidence>
<dbReference type="Gene3D" id="1.10.287.130">
    <property type="match status" value="1"/>
</dbReference>
<dbReference type="SUPFAM" id="SSF47384">
    <property type="entry name" value="Homodimeric domain of signal transducing histidine kinase"/>
    <property type="match status" value="1"/>
</dbReference>
<dbReference type="InterPro" id="IPR003594">
    <property type="entry name" value="HATPase_dom"/>
</dbReference>
<protein>
    <recommendedName>
        <fullName evidence="3">histidine kinase</fullName>
        <ecNumber evidence="3">2.7.13.3</ecNumber>
    </recommendedName>
</protein>
<feature type="transmembrane region" description="Helical" evidence="14">
    <location>
        <begin position="12"/>
        <end position="31"/>
    </location>
</feature>
<evidence type="ECO:0000259" key="17">
    <source>
        <dbReference type="PROSITE" id="PS50113"/>
    </source>
</evidence>
<evidence type="ECO:0000256" key="12">
    <source>
        <dbReference type="ARBA" id="ARBA00023012"/>
    </source>
</evidence>
<keyword evidence="7 14" id="KW-0812">Transmembrane</keyword>
<proteinExistence type="predicted"/>
<dbReference type="NCBIfam" id="TIGR00229">
    <property type="entry name" value="sensory_box"/>
    <property type="match status" value="1"/>
</dbReference>
<keyword evidence="8" id="KW-0547">Nucleotide-binding</keyword>
<keyword evidence="20" id="KW-1185">Reference proteome</keyword>
<dbReference type="InterPro" id="IPR036890">
    <property type="entry name" value="HATPase_C_sf"/>
</dbReference>
<keyword evidence="10" id="KW-0067">ATP-binding</keyword>
<keyword evidence="9" id="KW-0418">Kinase</keyword>
<keyword evidence="6" id="KW-0808">Transferase</keyword>
<dbReference type="PRINTS" id="PR00344">
    <property type="entry name" value="BCTRLSENSOR"/>
</dbReference>
<evidence type="ECO:0000256" key="7">
    <source>
        <dbReference type="ARBA" id="ARBA00022692"/>
    </source>
</evidence>
<keyword evidence="11 14" id="KW-1133">Transmembrane helix</keyword>
<comment type="caution">
    <text evidence="19">The sequence shown here is derived from an EMBL/GenBank/DDBJ whole genome shotgun (WGS) entry which is preliminary data.</text>
</comment>
<feature type="transmembrane region" description="Helical" evidence="14">
    <location>
        <begin position="336"/>
        <end position="356"/>
    </location>
</feature>
<dbReference type="SUPFAM" id="SSF158472">
    <property type="entry name" value="HAMP domain-like"/>
    <property type="match status" value="1"/>
</dbReference>
<feature type="domain" description="PAC" evidence="17">
    <location>
        <begin position="660"/>
        <end position="712"/>
    </location>
</feature>
<evidence type="ECO:0000256" key="13">
    <source>
        <dbReference type="SAM" id="Coils"/>
    </source>
</evidence>
<dbReference type="InterPro" id="IPR005467">
    <property type="entry name" value="His_kinase_dom"/>
</dbReference>
<dbReference type="RefSeq" id="WP_190436533.1">
    <property type="nucleotide sequence ID" value="NZ_JAMPKM010000009.1"/>
</dbReference>
<dbReference type="Pfam" id="PF02518">
    <property type="entry name" value="HATPase_c"/>
    <property type="match status" value="1"/>
</dbReference>
<dbReference type="InterPro" id="IPR000700">
    <property type="entry name" value="PAS-assoc_C"/>
</dbReference>
<evidence type="ECO:0000259" key="18">
    <source>
        <dbReference type="PROSITE" id="PS50885"/>
    </source>
</evidence>
<name>A0ABV0JAZ9_9CYAN</name>
<dbReference type="PROSITE" id="PS50112">
    <property type="entry name" value="PAS"/>
    <property type="match status" value="1"/>
</dbReference>
<evidence type="ECO:0000256" key="5">
    <source>
        <dbReference type="ARBA" id="ARBA00022553"/>
    </source>
</evidence>
<dbReference type="SMART" id="SM00091">
    <property type="entry name" value="PAS"/>
    <property type="match status" value="1"/>
</dbReference>
<dbReference type="SMART" id="SM00388">
    <property type="entry name" value="HisKA"/>
    <property type="match status" value="1"/>
</dbReference>
<dbReference type="InterPro" id="IPR036097">
    <property type="entry name" value="HisK_dim/P_sf"/>
</dbReference>
<keyword evidence="13" id="KW-0175">Coiled coil</keyword>
<dbReference type="SMART" id="SM00065">
    <property type="entry name" value="GAF"/>
    <property type="match status" value="1"/>
</dbReference>
<dbReference type="Gene3D" id="3.30.450.40">
    <property type="match status" value="1"/>
</dbReference>
<feature type="domain" description="PAS" evidence="16">
    <location>
        <begin position="585"/>
        <end position="656"/>
    </location>
</feature>
<feature type="coiled-coil region" evidence="13">
    <location>
        <begin position="703"/>
        <end position="744"/>
    </location>
</feature>
<evidence type="ECO:0000313" key="20">
    <source>
        <dbReference type="Proteomes" id="UP001464891"/>
    </source>
</evidence>
<dbReference type="PANTHER" id="PTHR43065">
    <property type="entry name" value="SENSOR HISTIDINE KINASE"/>
    <property type="match status" value="1"/>
</dbReference>
<evidence type="ECO:0000256" key="10">
    <source>
        <dbReference type="ARBA" id="ARBA00022840"/>
    </source>
</evidence>
<dbReference type="CDD" id="cd06225">
    <property type="entry name" value="HAMP"/>
    <property type="match status" value="1"/>
</dbReference>
<dbReference type="InterPro" id="IPR004358">
    <property type="entry name" value="Sig_transdc_His_kin-like_C"/>
</dbReference>
<evidence type="ECO:0000259" key="16">
    <source>
        <dbReference type="PROSITE" id="PS50112"/>
    </source>
</evidence>
<feature type="domain" description="Histidine kinase" evidence="15">
    <location>
        <begin position="753"/>
        <end position="1018"/>
    </location>
</feature>
<dbReference type="Gene3D" id="6.10.340.10">
    <property type="match status" value="1"/>
</dbReference>
<comment type="subcellular location">
    <subcellularLocation>
        <location evidence="2">Cell membrane</location>
        <topology evidence="2">Multi-pass membrane protein</topology>
    </subcellularLocation>
</comment>
<dbReference type="InterPro" id="IPR035965">
    <property type="entry name" value="PAS-like_dom_sf"/>
</dbReference>
<dbReference type="CDD" id="cd00082">
    <property type="entry name" value="HisKA"/>
    <property type="match status" value="1"/>
</dbReference>
<dbReference type="InterPro" id="IPR001610">
    <property type="entry name" value="PAC"/>
</dbReference>
<dbReference type="Pfam" id="PF01590">
    <property type="entry name" value="GAF"/>
    <property type="match status" value="1"/>
</dbReference>
<evidence type="ECO:0000256" key="3">
    <source>
        <dbReference type="ARBA" id="ARBA00012438"/>
    </source>
</evidence>
<dbReference type="EMBL" id="JAMPKM010000009">
    <property type="protein sequence ID" value="MEP0818453.1"/>
    <property type="molecule type" value="Genomic_DNA"/>
</dbReference>
<sequence>MRQFQFFSLRTKLILAFLGVALIPLLLLSWLNKHTAQVTLTNTANQALYAAASQTALTLDAFITANLDAVRVDAQLPGLAQYLSLPPKGRSNSEAEAEAAAILSTLTRRDSLNILSYTLFDRQGRSVLATNLKDIGRSQATDDYIRQPLQTKFPYASPIRVGRDGFTSLYFSSPVRNAKGTIVGVLAVRYNAAAIQQLVAQNNGLAGAQSFAVLLDENHIRLAHGIAAELIFKSVVPLPANKVKALIEAGRLPQRPPSELATDLPAFEQGLNQITCKAVRTCPPTYFTTALTGVNHQLSAVAAARLRTQPWFVIFAQPQQVFLAPIYAQVRVAQRLAVLIAIAVIIIAIAIAQWLARPLVHLAQRVAQFTAGQLNARAHIVSQDEIGSLATNFNAMAEQVGKLFQGLEERTHELEASQHVTFAVSELSKAIVDPESLLQEAVTLLQTRFNLYHVQIYLWEPATQQLSRQAGASEADISWPAHREISIRLDCPDSLVACAARTQRLAVAESRRITEAIAPDLAALPMGTEAAVPLVARGQLLGVLDIQDVYTDHFSAIDLDTFKTLAAQIAIALENARLFEQIQKTEERFRRIFEDAPIGMAIASLEDEQLVQVNKAFCRMLVYEAEALTQLSFKDITHPTDLSKDLRLFQQMVTGAIASYQIEKRYLKQTQEVVWANLTATLIRDQQGGASYSLGMIENITERKRAEAALRQSETQYREKAQQLQEALHELQQTQAQLVQSEKMSSLGQLVAGVAHEINNPINFIYGNLTHAKQYLQDLFKLLHLYQTHYPHPAPAIQTTTQEIDLEFVGEDFDRILASMQVGAERIRQIVLSLRNFSRLDEAEMKPVDIHQGLDNTLVILQNQLKPRPGHLGIEVIKEYGQLPLVNCYAGQLNQVFMNLLTNAIDALEARCTHQPLQAGVALVDQDALVTPPKIWISTAVVEPNQVMIRVVDNGPGMTERTRQRLFDPFFTTKEVGKGTGLGLSISYQIVEKHQGQLRCLSVPGEGAEFIVQIPIQPAPKLNS</sequence>
<dbReference type="Pfam" id="PF13426">
    <property type="entry name" value="PAS_9"/>
    <property type="match status" value="1"/>
</dbReference>
<gene>
    <name evidence="19" type="ORF">NC998_15240</name>
</gene>
<dbReference type="Pfam" id="PF00672">
    <property type="entry name" value="HAMP"/>
    <property type="match status" value="1"/>
</dbReference>
<evidence type="ECO:0000259" key="15">
    <source>
        <dbReference type="PROSITE" id="PS50109"/>
    </source>
</evidence>
<dbReference type="InterPro" id="IPR003660">
    <property type="entry name" value="HAMP_dom"/>
</dbReference>
<comment type="catalytic activity">
    <reaction evidence="1">
        <text>ATP + protein L-histidine = ADP + protein N-phospho-L-histidine.</text>
        <dbReference type="EC" id="2.7.13.3"/>
    </reaction>
</comment>
<evidence type="ECO:0000256" key="9">
    <source>
        <dbReference type="ARBA" id="ARBA00022777"/>
    </source>
</evidence>
<dbReference type="PROSITE" id="PS50109">
    <property type="entry name" value="HIS_KIN"/>
    <property type="match status" value="1"/>
</dbReference>
<evidence type="ECO:0000313" key="19">
    <source>
        <dbReference type="EMBL" id="MEP0818453.1"/>
    </source>
</evidence>
<dbReference type="InterPro" id="IPR000014">
    <property type="entry name" value="PAS"/>
</dbReference>
<dbReference type="PROSITE" id="PS50885">
    <property type="entry name" value="HAMP"/>
    <property type="match status" value="1"/>
</dbReference>
<reference evidence="19 20" key="1">
    <citation type="submission" date="2022-04" db="EMBL/GenBank/DDBJ databases">
        <title>Positive selection, recombination, and allopatry shape intraspecific diversity of widespread and dominant cyanobacteria.</title>
        <authorList>
            <person name="Wei J."/>
            <person name="Shu W."/>
            <person name="Hu C."/>
        </authorList>
    </citation>
    <scope>NUCLEOTIDE SEQUENCE [LARGE SCALE GENOMIC DNA]</scope>
    <source>
        <strain evidence="19 20">GB2-A4</strain>
    </source>
</reference>
<keyword evidence="14" id="KW-0472">Membrane</keyword>
<feature type="domain" description="HAMP" evidence="18">
    <location>
        <begin position="353"/>
        <end position="405"/>
    </location>
</feature>
<dbReference type="Gene3D" id="3.30.450.20">
    <property type="entry name" value="PAS domain"/>
    <property type="match status" value="2"/>
</dbReference>
<dbReference type="InterPro" id="IPR029016">
    <property type="entry name" value="GAF-like_dom_sf"/>
</dbReference>
<dbReference type="PROSITE" id="PS50113">
    <property type="entry name" value="PAC"/>
    <property type="match status" value="1"/>
</dbReference>
<organism evidence="19 20">
    <name type="scientific">Trichocoleus desertorum GB2-A4</name>
    <dbReference type="NCBI Taxonomy" id="2933944"/>
    <lineage>
        <taxon>Bacteria</taxon>
        <taxon>Bacillati</taxon>
        <taxon>Cyanobacteriota</taxon>
        <taxon>Cyanophyceae</taxon>
        <taxon>Leptolyngbyales</taxon>
        <taxon>Trichocoleusaceae</taxon>
        <taxon>Trichocoleus</taxon>
    </lineage>
</organism>
<evidence type="ECO:0000256" key="1">
    <source>
        <dbReference type="ARBA" id="ARBA00000085"/>
    </source>
</evidence>
<keyword evidence="4" id="KW-1003">Cell membrane</keyword>
<dbReference type="SMART" id="SM00086">
    <property type="entry name" value="PAC"/>
    <property type="match status" value="1"/>
</dbReference>
<dbReference type="SUPFAM" id="SSF55781">
    <property type="entry name" value="GAF domain-like"/>
    <property type="match status" value="1"/>
</dbReference>